<evidence type="ECO:0000313" key="5">
    <source>
        <dbReference type="Proteomes" id="UP000593892"/>
    </source>
</evidence>
<evidence type="ECO:0000313" key="4">
    <source>
        <dbReference type="EMBL" id="QOY86209.1"/>
    </source>
</evidence>
<feature type="domain" description="Acetophenone carboxylase-like C-terminal" evidence="3">
    <location>
        <begin position="543"/>
        <end position="626"/>
    </location>
</feature>
<organism evidence="4 5">
    <name type="scientific">Paludibaculum fermentans</name>
    <dbReference type="NCBI Taxonomy" id="1473598"/>
    <lineage>
        <taxon>Bacteria</taxon>
        <taxon>Pseudomonadati</taxon>
        <taxon>Acidobacteriota</taxon>
        <taxon>Terriglobia</taxon>
        <taxon>Bryobacterales</taxon>
        <taxon>Bryobacteraceae</taxon>
        <taxon>Paludibaculum</taxon>
    </lineage>
</organism>
<evidence type="ECO:0000259" key="3">
    <source>
        <dbReference type="Pfam" id="PF19278"/>
    </source>
</evidence>
<dbReference type="PANTHER" id="PTHR11365">
    <property type="entry name" value="5-OXOPROLINASE RELATED"/>
    <property type="match status" value="1"/>
</dbReference>
<dbReference type="Pfam" id="PF01968">
    <property type="entry name" value="Hydantoinase_A"/>
    <property type="match status" value="1"/>
</dbReference>
<sequence>MRIGIDAGGTFTDFVVLHDGGRMETFKLRSNPKAPHEVILAGLARIANPEPCDVIHGSTVATNALLERKGARTAFLTTAGFEDLLEIGRQNRAQLYNLTPGPKRLLIPPELCFGVKERTLADGSIESVPSGLATLRGKLRRAGVESVSVGFLHSYRTPANEQAVAEALGDEFYLSISHRICPEFREFERASTTALNAYVGPLMRNYLSQLGRATHHRVWIVQSNGGSITVGEAGDQAVRTILSGPAGGVTGAAETARASGFRKVLGFDMGGTSTDVSLCDGAPRETLEASVDGLPVKLPMLEIHTVGAGGGSIAYVDSGGLLRVGPESAGADPGPACYGSGTRATTTDAHVVLGRIAADQLVGGAMTLQPERARQAIQELAVQLSLPETEAAAGILRVANATMGRAIRVVSIERGYDPRDFALLAFGGCGGLHACELAEDLGIHTVLVPALAGALSALGMLLADRIRDYSAGALGLANPDQAFQHLEQQAQAEMPGAQLERFADLRYLGQSYELTVPWNAKSPARPFHALHKKTYGYSNPQREIEIVTLRVRARIAVRKPRLLDKTPADATPPQTRRFYAGGKWVRGPVYNRAQLSQEPVSGPALVVDYGSTTLIPPGWNVRRDPTGMLVVERHQPV</sequence>
<dbReference type="Pfam" id="PF05378">
    <property type="entry name" value="Hydant_A_N"/>
    <property type="match status" value="1"/>
</dbReference>
<gene>
    <name evidence="4" type="ORF">IRI77_25820</name>
</gene>
<accession>A0A7S7NMC0</accession>
<dbReference type="EMBL" id="CP063849">
    <property type="protein sequence ID" value="QOY86209.1"/>
    <property type="molecule type" value="Genomic_DNA"/>
</dbReference>
<reference evidence="4 5" key="1">
    <citation type="submission" date="2020-10" db="EMBL/GenBank/DDBJ databases">
        <title>Complete genome sequence of Paludibaculum fermentans P105T, a facultatively anaerobic acidobacterium capable of dissimilatory Fe(III) reduction.</title>
        <authorList>
            <person name="Dedysh S.N."/>
            <person name="Beletsky A.V."/>
            <person name="Kulichevskaya I.S."/>
            <person name="Mardanov A.V."/>
            <person name="Ravin N.V."/>
        </authorList>
    </citation>
    <scope>NUCLEOTIDE SEQUENCE [LARGE SCALE GENOMIC DNA]</scope>
    <source>
        <strain evidence="4 5">P105</strain>
    </source>
</reference>
<evidence type="ECO:0000259" key="2">
    <source>
        <dbReference type="Pfam" id="PF05378"/>
    </source>
</evidence>
<proteinExistence type="predicted"/>
<dbReference type="InterPro" id="IPR045079">
    <property type="entry name" value="Oxoprolinase-like"/>
</dbReference>
<dbReference type="Pfam" id="PF19278">
    <property type="entry name" value="Hydant_A_C"/>
    <property type="match status" value="1"/>
</dbReference>
<evidence type="ECO:0000259" key="1">
    <source>
        <dbReference type="Pfam" id="PF01968"/>
    </source>
</evidence>
<feature type="domain" description="Hydantoinase A/oxoprolinase" evidence="1">
    <location>
        <begin position="189"/>
        <end position="466"/>
    </location>
</feature>
<dbReference type="GO" id="GO:0006749">
    <property type="term" value="P:glutathione metabolic process"/>
    <property type="evidence" value="ECO:0007669"/>
    <property type="project" value="TreeGrafter"/>
</dbReference>
<dbReference type="InterPro" id="IPR008040">
    <property type="entry name" value="Hydant_A_N"/>
</dbReference>
<dbReference type="GO" id="GO:0005829">
    <property type="term" value="C:cytosol"/>
    <property type="evidence" value="ECO:0007669"/>
    <property type="project" value="TreeGrafter"/>
</dbReference>
<dbReference type="RefSeq" id="WP_194447878.1">
    <property type="nucleotide sequence ID" value="NZ_CP063849.1"/>
</dbReference>
<dbReference type="PANTHER" id="PTHR11365:SF23">
    <property type="entry name" value="HYPOTHETICAL 5-OXOPROLINASE (EUROFUNG)-RELATED"/>
    <property type="match status" value="1"/>
</dbReference>
<dbReference type="KEGG" id="pfer:IRI77_25820"/>
<dbReference type="InterPro" id="IPR049517">
    <property type="entry name" value="ACX-like_C"/>
</dbReference>
<feature type="domain" description="Hydantoinase/oxoprolinase N-terminal" evidence="2">
    <location>
        <begin position="2"/>
        <end position="169"/>
    </location>
</feature>
<dbReference type="Proteomes" id="UP000593892">
    <property type="component" value="Chromosome"/>
</dbReference>
<protein>
    <submittedName>
        <fullName evidence="4">Hydantoinase/oxoprolinase family protein</fullName>
    </submittedName>
</protein>
<dbReference type="InterPro" id="IPR002821">
    <property type="entry name" value="Hydantoinase_A"/>
</dbReference>
<dbReference type="AlphaFoldDB" id="A0A7S7NMC0"/>
<dbReference type="GO" id="GO:0017168">
    <property type="term" value="F:5-oxoprolinase (ATP-hydrolyzing) activity"/>
    <property type="evidence" value="ECO:0007669"/>
    <property type="project" value="TreeGrafter"/>
</dbReference>
<name>A0A7S7NMC0_PALFE</name>
<keyword evidence="5" id="KW-1185">Reference proteome</keyword>